<sequence>MQVVSDPEIPKVRCLLVDSAGTEKDIMTISLQDNGVHVHKTLENDHYIIPPIPQISTLIKEVIEEVAEELNAEAIVFRYGGEKADEVEDLILSDAWYDIEKLALAASKHAALSEEIDSKVVIGIIKFSSFIYAATAIRKEDTFPLLQIYMDTSSDLPLIRIYNELGQLVEERREKVDDFEAYVKSLVSMDDATVVYRESNTDIPSPKEITTEDGSKFYVAMIFKYFLGFLPSPSIYEVTNKKIIIKNKRKLTKSLRALLYVEKLSDEGGVEILLGNHAVPLNMLNEELHKLSRKGREMLERKGITFNTDDALKEPLLKELLNYKPQYGSGDVYLGIRVVPLAFLVVAKDKEEFDQIVSRIANGPTSDGYEILDELIKSSISGYFIGYLMTLEEALIIYSDISSELMRNDK</sequence>
<reference evidence="1 2" key="1">
    <citation type="journal article" date="2011" name="J. Bacteriol.">
        <title>Complete genome sequence of Metallosphaera cuprina, a metal sulfide-oxidizing archaeon from a hot spring.</title>
        <authorList>
            <person name="Liu L.J."/>
            <person name="You X.Y."/>
            <person name="Zheng H."/>
            <person name="Wang S."/>
            <person name="Jiang C.Y."/>
            <person name="Liu S.J."/>
        </authorList>
    </citation>
    <scope>NUCLEOTIDE SEQUENCE [LARGE SCALE GENOMIC DNA]</scope>
    <source>
        <strain evidence="1 2">Ar-4</strain>
    </source>
</reference>
<dbReference type="eggNOG" id="arCOG08320">
    <property type="taxonomic scope" value="Archaea"/>
</dbReference>
<proteinExistence type="predicted"/>
<name>F4FYI1_METCR</name>
<dbReference type="KEGG" id="mcn:Mcup_1376"/>
<dbReference type="Proteomes" id="UP000007812">
    <property type="component" value="Chromosome"/>
</dbReference>
<accession>F4FYI1</accession>
<dbReference type="PATRIC" id="fig|1006006.8.peg.1370"/>
<dbReference type="STRING" id="1006006.Mcup_1376"/>
<evidence type="ECO:0000313" key="2">
    <source>
        <dbReference type="Proteomes" id="UP000007812"/>
    </source>
</evidence>
<keyword evidence="2" id="KW-1185">Reference proteome</keyword>
<dbReference type="HOGENOM" id="CLU_663238_0_0_2"/>
<protein>
    <submittedName>
        <fullName evidence="1">Uncharacterized protein</fullName>
    </submittedName>
</protein>
<organism evidence="1 2">
    <name type="scientific">Metallosphaera cuprina (strain Ar-4)</name>
    <dbReference type="NCBI Taxonomy" id="1006006"/>
    <lineage>
        <taxon>Archaea</taxon>
        <taxon>Thermoproteota</taxon>
        <taxon>Thermoprotei</taxon>
        <taxon>Sulfolobales</taxon>
        <taxon>Sulfolobaceae</taxon>
        <taxon>Metallosphaera</taxon>
    </lineage>
</organism>
<gene>
    <name evidence="1" type="ordered locus">Mcup_1376</name>
</gene>
<dbReference type="AlphaFoldDB" id="F4FYI1"/>
<dbReference type="EMBL" id="CP002656">
    <property type="protein sequence ID" value="AEB95479.1"/>
    <property type="molecule type" value="Genomic_DNA"/>
</dbReference>
<evidence type="ECO:0000313" key="1">
    <source>
        <dbReference type="EMBL" id="AEB95479.1"/>
    </source>
</evidence>